<protein>
    <recommendedName>
        <fullName evidence="3">Reverse transcriptase domain-containing protein</fullName>
    </recommendedName>
</protein>
<evidence type="ECO:0008006" key="3">
    <source>
        <dbReference type="Google" id="ProtNLM"/>
    </source>
</evidence>
<keyword evidence="2" id="KW-1185">Reference proteome</keyword>
<dbReference type="EMBL" id="JARK01001440">
    <property type="protein sequence ID" value="EYC01842.1"/>
    <property type="molecule type" value="Genomic_DNA"/>
</dbReference>
<reference evidence="2" key="1">
    <citation type="journal article" date="2015" name="Nat. Genet.">
        <title>The genome and transcriptome of the zoonotic hookworm Ancylostoma ceylanicum identify infection-specific gene families.</title>
        <authorList>
            <person name="Schwarz E.M."/>
            <person name="Hu Y."/>
            <person name="Antoshechkin I."/>
            <person name="Miller M.M."/>
            <person name="Sternberg P.W."/>
            <person name="Aroian R.V."/>
        </authorList>
    </citation>
    <scope>NUCLEOTIDE SEQUENCE</scope>
    <source>
        <strain evidence="2">HY135</strain>
    </source>
</reference>
<sequence length="105" mass="11862">MTELHYGVPLEDVNEYVYLGRLLNMENDVKPEIARRGRAGRAAYNSIKSILEDTKYQKLHADLFNSTVLLAVCYASATWALTKIAVTQLCLTQISIERRMLGLSL</sequence>
<dbReference type="AlphaFoldDB" id="A0A016TGM7"/>
<evidence type="ECO:0000313" key="2">
    <source>
        <dbReference type="Proteomes" id="UP000024635"/>
    </source>
</evidence>
<accession>A0A016TGM7</accession>
<evidence type="ECO:0000313" key="1">
    <source>
        <dbReference type="EMBL" id="EYC01842.1"/>
    </source>
</evidence>
<dbReference type="OrthoDB" id="5860136at2759"/>
<comment type="caution">
    <text evidence="1">The sequence shown here is derived from an EMBL/GenBank/DDBJ whole genome shotgun (WGS) entry which is preliminary data.</text>
</comment>
<gene>
    <name evidence="1" type="primary">Acey_s0104.g3631</name>
    <name evidence="1" type="ORF">Y032_0104g3631</name>
</gene>
<name>A0A016TGM7_9BILA</name>
<proteinExistence type="predicted"/>
<organism evidence="1 2">
    <name type="scientific">Ancylostoma ceylanicum</name>
    <dbReference type="NCBI Taxonomy" id="53326"/>
    <lineage>
        <taxon>Eukaryota</taxon>
        <taxon>Metazoa</taxon>
        <taxon>Ecdysozoa</taxon>
        <taxon>Nematoda</taxon>
        <taxon>Chromadorea</taxon>
        <taxon>Rhabditida</taxon>
        <taxon>Rhabditina</taxon>
        <taxon>Rhabditomorpha</taxon>
        <taxon>Strongyloidea</taxon>
        <taxon>Ancylostomatidae</taxon>
        <taxon>Ancylostomatinae</taxon>
        <taxon>Ancylostoma</taxon>
    </lineage>
</organism>
<dbReference type="Proteomes" id="UP000024635">
    <property type="component" value="Unassembled WGS sequence"/>
</dbReference>